<name>A0A061F7V0_THECC</name>
<protein>
    <submittedName>
        <fullName evidence="1">Uncharacterized protein</fullName>
    </submittedName>
</protein>
<evidence type="ECO:0000313" key="1">
    <source>
        <dbReference type="EMBL" id="EOY13106.1"/>
    </source>
</evidence>
<sequence>MMLKIILLDSMIKLRNWSRSLLMRPEGITKLFAYVEWVVWGRLLLLKRSTITAWLEVILITWFGCMSLSIAKGEKSGKTFSVVLRLWTRTRPRGRERKI</sequence>
<gene>
    <name evidence="1" type="ORF">TCM_031630</name>
</gene>
<dbReference type="Gramene" id="EOY13106">
    <property type="protein sequence ID" value="EOY13106"/>
    <property type="gene ID" value="TCM_031630"/>
</dbReference>
<dbReference type="EMBL" id="CM001885">
    <property type="protein sequence ID" value="EOY13106.1"/>
    <property type="molecule type" value="Genomic_DNA"/>
</dbReference>
<organism evidence="1 2">
    <name type="scientific">Theobroma cacao</name>
    <name type="common">Cacao</name>
    <name type="synonym">Cocoa</name>
    <dbReference type="NCBI Taxonomy" id="3641"/>
    <lineage>
        <taxon>Eukaryota</taxon>
        <taxon>Viridiplantae</taxon>
        <taxon>Streptophyta</taxon>
        <taxon>Embryophyta</taxon>
        <taxon>Tracheophyta</taxon>
        <taxon>Spermatophyta</taxon>
        <taxon>Magnoliopsida</taxon>
        <taxon>eudicotyledons</taxon>
        <taxon>Gunneridae</taxon>
        <taxon>Pentapetalae</taxon>
        <taxon>rosids</taxon>
        <taxon>malvids</taxon>
        <taxon>Malvales</taxon>
        <taxon>Malvaceae</taxon>
        <taxon>Byttnerioideae</taxon>
        <taxon>Theobroma</taxon>
    </lineage>
</organism>
<reference evidence="1 2" key="1">
    <citation type="journal article" date="2013" name="Genome Biol.">
        <title>The genome sequence of the most widely cultivated cacao type and its use to identify candidate genes regulating pod color.</title>
        <authorList>
            <person name="Motamayor J.C."/>
            <person name="Mockaitis K."/>
            <person name="Schmutz J."/>
            <person name="Haiminen N."/>
            <person name="Iii D.L."/>
            <person name="Cornejo O."/>
            <person name="Findley S.D."/>
            <person name="Zheng P."/>
            <person name="Utro F."/>
            <person name="Royaert S."/>
            <person name="Saski C."/>
            <person name="Jenkins J."/>
            <person name="Podicheti R."/>
            <person name="Zhao M."/>
            <person name="Scheffler B.E."/>
            <person name="Stack J.C."/>
            <person name="Feltus F.A."/>
            <person name="Mustiga G.M."/>
            <person name="Amores F."/>
            <person name="Phillips W."/>
            <person name="Marelli J.P."/>
            <person name="May G.D."/>
            <person name="Shapiro H."/>
            <person name="Ma J."/>
            <person name="Bustamante C.D."/>
            <person name="Schnell R.J."/>
            <person name="Main D."/>
            <person name="Gilbert D."/>
            <person name="Parida L."/>
            <person name="Kuhn D.N."/>
        </authorList>
    </citation>
    <scope>NUCLEOTIDE SEQUENCE [LARGE SCALE GENOMIC DNA]</scope>
    <source>
        <strain evidence="2">cv. Matina 1-6</strain>
    </source>
</reference>
<dbReference type="HOGENOM" id="CLU_2324927_0_0_1"/>
<dbReference type="InParanoid" id="A0A061F7V0"/>
<keyword evidence="2" id="KW-1185">Reference proteome</keyword>
<dbReference type="AlphaFoldDB" id="A0A061F7V0"/>
<evidence type="ECO:0000313" key="2">
    <source>
        <dbReference type="Proteomes" id="UP000026915"/>
    </source>
</evidence>
<proteinExistence type="predicted"/>
<dbReference type="Proteomes" id="UP000026915">
    <property type="component" value="Chromosome 7"/>
</dbReference>
<accession>A0A061F7V0</accession>